<keyword evidence="2 4" id="KW-0575">Peroxidase</keyword>
<evidence type="ECO:0000313" key="5">
    <source>
        <dbReference type="EMBL" id="EDO49157.1"/>
    </source>
</evidence>
<dbReference type="PhylomeDB" id="A7RH42"/>
<dbReference type="GO" id="GO:0006979">
    <property type="term" value="P:response to oxidative stress"/>
    <property type="evidence" value="ECO:0007669"/>
    <property type="project" value="InterPro"/>
</dbReference>
<evidence type="ECO:0000256" key="2">
    <source>
        <dbReference type="ARBA" id="ARBA00022559"/>
    </source>
</evidence>
<comment type="similarity">
    <text evidence="1 4">Belongs to the glutathione peroxidase family.</text>
</comment>
<evidence type="ECO:0000256" key="1">
    <source>
        <dbReference type="ARBA" id="ARBA00006926"/>
    </source>
</evidence>
<dbReference type="InParanoid" id="A7RH42"/>
<dbReference type="Pfam" id="PF00255">
    <property type="entry name" value="GSHPx"/>
    <property type="match status" value="1"/>
</dbReference>
<keyword evidence="6" id="KW-1185">Reference proteome</keyword>
<dbReference type="PANTHER" id="PTHR11592">
    <property type="entry name" value="GLUTATHIONE PEROXIDASE"/>
    <property type="match status" value="1"/>
</dbReference>
<dbReference type="SUPFAM" id="SSF52833">
    <property type="entry name" value="Thioredoxin-like"/>
    <property type="match status" value="1"/>
</dbReference>
<dbReference type="Proteomes" id="UP000001593">
    <property type="component" value="Unassembled WGS sequence"/>
</dbReference>
<dbReference type="PRINTS" id="PR01011">
    <property type="entry name" value="GLUTPROXDASE"/>
</dbReference>
<organism evidence="5 6">
    <name type="scientific">Nematostella vectensis</name>
    <name type="common">Starlet sea anemone</name>
    <dbReference type="NCBI Taxonomy" id="45351"/>
    <lineage>
        <taxon>Eukaryota</taxon>
        <taxon>Metazoa</taxon>
        <taxon>Cnidaria</taxon>
        <taxon>Anthozoa</taxon>
        <taxon>Hexacorallia</taxon>
        <taxon>Actiniaria</taxon>
        <taxon>Edwardsiidae</taxon>
        <taxon>Nematostella</taxon>
    </lineage>
</organism>
<name>A7RH42_NEMVE</name>
<evidence type="ECO:0000313" key="6">
    <source>
        <dbReference type="Proteomes" id="UP000001593"/>
    </source>
</evidence>
<protein>
    <recommendedName>
        <fullName evidence="4">Glutathione peroxidase</fullName>
    </recommendedName>
</protein>
<dbReference type="GO" id="GO:0004601">
    <property type="term" value="F:peroxidase activity"/>
    <property type="evidence" value="ECO:0000318"/>
    <property type="project" value="GO_Central"/>
</dbReference>
<dbReference type="eggNOG" id="KOG1651">
    <property type="taxonomic scope" value="Eukaryota"/>
</dbReference>
<dbReference type="InterPro" id="IPR000889">
    <property type="entry name" value="Glutathione_peroxidase"/>
</dbReference>
<accession>A7RH42</accession>
<dbReference type="OMA" id="INRSHEV"/>
<feature type="non-terminal residue" evidence="5">
    <location>
        <position position="130"/>
    </location>
</feature>
<gene>
    <name evidence="5" type="ORF">NEMVEDRAFT_v1g81388</name>
</gene>
<keyword evidence="3 4" id="KW-0560">Oxidoreductase</keyword>
<dbReference type="Gene3D" id="3.40.30.10">
    <property type="entry name" value="Glutaredoxin"/>
    <property type="match status" value="1"/>
</dbReference>
<dbReference type="PIRSF" id="PIRSF000303">
    <property type="entry name" value="Glutathion_perox"/>
    <property type="match status" value="1"/>
</dbReference>
<sequence length="130" mass="14834">GPCSLVIFGFPCNQFGFQEPGANADEIRNSLKYVRPGNGFVPNFPLMNKTEVNGINQNPVYTFLKVCMRCPCSDGVIQADRDKVIWSPVRSGDITWNFEKFLIDHHGKPVRRYKPWVHPVELGQDIERLI</sequence>
<proteinExistence type="inferred from homology"/>
<dbReference type="AlphaFoldDB" id="A7RH42"/>
<dbReference type="STRING" id="45351.A7RH42"/>
<feature type="non-terminal residue" evidence="5">
    <location>
        <position position="1"/>
    </location>
</feature>
<dbReference type="EMBL" id="DS469510">
    <property type="protein sequence ID" value="EDO49157.1"/>
    <property type="molecule type" value="Genomic_DNA"/>
</dbReference>
<dbReference type="InterPro" id="IPR036249">
    <property type="entry name" value="Thioredoxin-like_sf"/>
</dbReference>
<dbReference type="PANTHER" id="PTHR11592:SF134">
    <property type="entry name" value="PHOSPHOLIPID HYDROPEROXIDE GLUTATHIONE PEROXIDASE"/>
    <property type="match status" value="1"/>
</dbReference>
<dbReference type="HOGENOM" id="CLU_029507_2_0_1"/>
<dbReference type="PROSITE" id="PS51355">
    <property type="entry name" value="GLUTATHIONE_PEROXID_3"/>
    <property type="match status" value="1"/>
</dbReference>
<evidence type="ECO:0000256" key="4">
    <source>
        <dbReference type="RuleBase" id="RU000499"/>
    </source>
</evidence>
<reference evidence="5 6" key="1">
    <citation type="journal article" date="2007" name="Science">
        <title>Sea anemone genome reveals ancestral eumetazoan gene repertoire and genomic organization.</title>
        <authorList>
            <person name="Putnam N.H."/>
            <person name="Srivastava M."/>
            <person name="Hellsten U."/>
            <person name="Dirks B."/>
            <person name="Chapman J."/>
            <person name="Salamov A."/>
            <person name="Terry A."/>
            <person name="Shapiro H."/>
            <person name="Lindquist E."/>
            <person name="Kapitonov V.V."/>
            <person name="Jurka J."/>
            <person name="Genikhovich G."/>
            <person name="Grigoriev I.V."/>
            <person name="Lucas S.M."/>
            <person name="Steele R.E."/>
            <person name="Finnerty J.R."/>
            <person name="Technau U."/>
            <person name="Martindale M.Q."/>
            <person name="Rokhsar D.S."/>
        </authorList>
    </citation>
    <scope>NUCLEOTIDE SEQUENCE [LARGE SCALE GENOMIC DNA]</scope>
    <source>
        <strain evidence="6">CH2 X CH6</strain>
    </source>
</reference>
<evidence type="ECO:0000256" key="3">
    <source>
        <dbReference type="ARBA" id="ARBA00023002"/>
    </source>
</evidence>